<dbReference type="Pfam" id="PF09346">
    <property type="entry name" value="SMI1_KNR4"/>
    <property type="match status" value="1"/>
</dbReference>
<dbReference type="InterPro" id="IPR037883">
    <property type="entry name" value="Knr4/Smi1-like_sf"/>
</dbReference>
<evidence type="ECO:0000313" key="3">
    <source>
        <dbReference type="Proteomes" id="UP001216440"/>
    </source>
</evidence>
<evidence type="ECO:0000313" key="2">
    <source>
        <dbReference type="EMBL" id="WGD42946.1"/>
    </source>
</evidence>
<dbReference type="InterPro" id="IPR018958">
    <property type="entry name" value="Knr4/Smi1-like_dom"/>
</dbReference>
<evidence type="ECO:0000259" key="1">
    <source>
        <dbReference type="SMART" id="SM00860"/>
    </source>
</evidence>
<sequence length="145" mass="16551">MWIELVSSLSGDVDFSTPVDEGEFVAVESALGQTLPADLKSFLRESDGVSDEFGCDFVWSAAEILARNREMNEREDFRNLYMPFDSLLFIGDSGGGDLFAFVVKPLRLDIFVWEHETDSRRWVARDLEDYIRRYLSAGGEDWYAS</sequence>
<keyword evidence="3" id="KW-1185">Reference proteome</keyword>
<dbReference type="SUPFAM" id="SSF160631">
    <property type="entry name" value="SMI1/KNR4-like"/>
    <property type="match status" value="1"/>
</dbReference>
<reference evidence="2 3" key="1">
    <citation type="submission" date="2023-03" db="EMBL/GenBank/DDBJ databases">
        <authorList>
            <person name="Mo P."/>
        </authorList>
    </citation>
    <scope>NUCLEOTIDE SEQUENCE [LARGE SCALE GENOMIC DNA]</scope>
    <source>
        <strain evidence="2 3">HUAS 5</strain>
    </source>
</reference>
<name>A0ABY8K4B4_9ACTN</name>
<dbReference type="Proteomes" id="UP001216440">
    <property type="component" value="Chromosome"/>
</dbReference>
<feature type="domain" description="Knr4/Smi1-like" evidence="1">
    <location>
        <begin position="18"/>
        <end position="133"/>
    </location>
</feature>
<gene>
    <name evidence="2" type="ORF">PYS65_23945</name>
</gene>
<dbReference type="EMBL" id="CP121682">
    <property type="protein sequence ID" value="WGD42946.1"/>
    <property type="molecule type" value="Genomic_DNA"/>
</dbReference>
<proteinExistence type="predicted"/>
<accession>A0ABY8K4B4</accession>
<organism evidence="2 3">
    <name type="scientific">Streptomyces cathayae</name>
    <dbReference type="NCBI Taxonomy" id="3031124"/>
    <lineage>
        <taxon>Bacteria</taxon>
        <taxon>Bacillati</taxon>
        <taxon>Actinomycetota</taxon>
        <taxon>Actinomycetes</taxon>
        <taxon>Kitasatosporales</taxon>
        <taxon>Streptomycetaceae</taxon>
        <taxon>Streptomyces</taxon>
    </lineage>
</organism>
<protein>
    <submittedName>
        <fullName evidence="2">SMI1/KNR4 family protein</fullName>
    </submittedName>
</protein>
<dbReference type="SMART" id="SM00860">
    <property type="entry name" value="SMI1_KNR4"/>
    <property type="match status" value="1"/>
</dbReference>
<dbReference type="Gene3D" id="3.40.1580.10">
    <property type="entry name" value="SMI1/KNR4-like"/>
    <property type="match status" value="1"/>
</dbReference>
<dbReference type="RefSeq" id="WP_279336000.1">
    <property type="nucleotide sequence ID" value="NZ_CP121682.1"/>
</dbReference>